<comment type="similarity">
    <text evidence="2">Belongs to the OXA1/ALB3/YidC (TC 2.A.9.2) family.</text>
</comment>
<dbReference type="GO" id="GO:0005743">
    <property type="term" value="C:mitochondrial inner membrane"/>
    <property type="evidence" value="ECO:0007669"/>
    <property type="project" value="TreeGrafter"/>
</dbReference>
<dbReference type="InterPro" id="IPR028055">
    <property type="entry name" value="YidC/Oxa/ALB_C"/>
</dbReference>
<evidence type="ECO:0000256" key="1">
    <source>
        <dbReference type="ARBA" id="ARBA00004141"/>
    </source>
</evidence>
<evidence type="ECO:0000313" key="8">
    <source>
        <dbReference type="EMBL" id="KAJ6699744.1"/>
    </source>
</evidence>
<evidence type="ECO:0000256" key="3">
    <source>
        <dbReference type="ARBA" id="ARBA00022692"/>
    </source>
</evidence>
<protein>
    <submittedName>
        <fullName evidence="8">OXA1</fullName>
    </submittedName>
</protein>
<proteinExistence type="inferred from homology"/>
<dbReference type="EMBL" id="JAPFFK010000017">
    <property type="protein sequence ID" value="KAJ6699744.1"/>
    <property type="molecule type" value="Genomic_DNA"/>
</dbReference>
<gene>
    <name evidence="8" type="ORF">OIU79_012904</name>
</gene>
<comment type="similarity">
    <text evidence="6">Belongs to the OXA1/ALB3/YidC family.</text>
</comment>
<reference evidence="8" key="2">
    <citation type="journal article" date="2023" name="Int. J. Mol. Sci.">
        <title>De Novo Assembly and Annotation of 11 Diverse Shrub Willow (Salix) Genomes Reveals Novel Gene Organization in Sex-Linked Regions.</title>
        <authorList>
            <person name="Hyden B."/>
            <person name="Feng K."/>
            <person name="Yates T.B."/>
            <person name="Jawdy S."/>
            <person name="Cereghino C."/>
            <person name="Smart L.B."/>
            <person name="Muchero W."/>
        </authorList>
    </citation>
    <scope>NUCLEOTIDE SEQUENCE</scope>
    <source>
        <tissue evidence="8">Shoot tip</tissue>
    </source>
</reference>
<organism evidence="8 9">
    <name type="scientific">Salix purpurea</name>
    <name type="common">Purple osier willow</name>
    <dbReference type="NCBI Taxonomy" id="77065"/>
    <lineage>
        <taxon>Eukaryota</taxon>
        <taxon>Viridiplantae</taxon>
        <taxon>Streptophyta</taxon>
        <taxon>Embryophyta</taxon>
        <taxon>Tracheophyta</taxon>
        <taxon>Spermatophyta</taxon>
        <taxon>Magnoliopsida</taxon>
        <taxon>eudicotyledons</taxon>
        <taxon>Gunneridae</taxon>
        <taxon>Pentapetalae</taxon>
        <taxon>rosids</taxon>
        <taxon>fabids</taxon>
        <taxon>Malpighiales</taxon>
        <taxon>Salicaceae</taxon>
        <taxon>Saliceae</taxon>
        <taxon>Salix</taxon>
    </lineage>
</organism>
<keyword evidence="3 6" id="KW-0812">Transmembrane</keyword>
<dbReference type="GO" id="GO:0032977">
    <property type="term" value="F:membrane insertase activity"/>
    <property type="evidence" value="ECO:0007669"/>
    <property type="project" value="InterPro"/>
</dbReference>
<evidence type="ECO:0000256" key="6">
    <source>
        <dbReference type="RuleBase" id="RU003945"/>
    </source>
</evidence>
<dbReference type="PANTHER" id="PTHR12428">
    <property type="entry name" value="OXA1"/>
    <property type="match status" value="1"/>
</dbReference>
<evidence type="ECO:0000256" key="4">
    <source>
        <dbReference type="ARBA" id="ARBA00022989"/>
    </source>
</evidence>
<evidence type="ECO:0000259" key="7">
    <source>
        <dbReference type="Pfam" id="PF02096"/>
    </source>
</evidence>
<dbReference type="Pfam" id="PF02096">
    <property type="entry name" value="60KD_IMP"/>
    <property type="match status" value="1"/>
</dbReference>
<dbReference type="InterPro" id="IPR001708">
    <property type="entry name" value="YidC/ALB3/OXA1/COX18"/>
</dbReference>
<comment type="subcellular location">
    <subcellularLocation>
        <location evidence="1 6">Membrane</location>
        <topology evidence="1 6">Multi-pass membrane protein</topology>
    </subcellularLocation>
</comment>
<accession>A0A9Q0Q495</accession>
<feature type="domain" description="Membrane insertase YidC/Oxa/ALB C-terminal" evidence="7">
    <location>
        <begin position="58"/>
        <end position="244"/>
    </location>
</feature>
<dbReference type="Proteomes" id="UP001151532">
    <property type="component" value="Chromosome 6"/>
</dbReference>
<dbReference type="PANTHER" id="PTHR12428:SF34">
    <property type="entry name" value="MITOCHONDRIAL INNER MEMBRANE PROTEIN OXA1-LIKE"/>
    <property type="match status" value="1"/>
</dbReference>
<dbReference type="OrthoDB" id="2148490at2759"/>
<keyword evidence="5" id="KW-0472">Membrane</keyword>
<evidence type="ECO:0000313" key="9">
    <source>
        <dbReference type="Proteomes" id="UP001151532"/>
    </source>
</evidence>
<dbReference type="AlphaFoldDB" id="A0A9Q0Q495"/>
<comment type="caution">
    <text evidence="8">The sequence shown here is derived from an EMBL/GenBank/DDBJ whole genome shotgun (WGS) entry which is preliminary data.</text>
</comment>
<dbReference type="CDD" id="cd20069">
    <property type="entry name" value="5TM_Oxa1-like"/>
    <property type="match status" value="1"/>
</dbReference>
<reference evidence="8" key="1">
    <citation type="submission" date="2022-11" db="EMBL/GenBank/DDBJ databases">
        <authorList>
            <person name="Hyden B.L."/>
            <person name="Feng K."/>
            <person name="Yates T."/>
            <person name="Jawdy S."/>
            <person name="Smart L.B."/>
            <person name="Muchero W."/>
        </authorList>
    </citation>
    <scope>NUCLEOTIDE SEQUENCE</scope>
    <source>
        <tissue evidence="8">Shoot tip</tissue>
    </source>
</reference>
<evidence type="ECO:0000256" key="5">
    <source>
        <dbReference type="ARBA" id="ARBA00023136"/>
    </source>
</evidence>
<keyword evidence="9" id="KW-1185">Reference proteome</keyword>
<sequence length="248" mass="26992">MSTTTTAAADKINVVMDTVAQAAPPANEVAIAAADSYLPVAALQHVIDAVHNFTGLNWWASIVVTTLLIRSAMLPLLINQLKATSKLSIMRPHLEEVKQRVDRQAMDPTLVSEGQKEMQKLFKEHGVSPFTPLKGLFIQGPVFVSFFLAISNMAEKVPSFKSGGAYWFVDLTTPDGLYICPVLTALTFLITVECNSQEGMEGNNAAGTMKNVSRALAVASVPLTMNFPKAVFCYWVTSNLFSLVPRVR</sequence>
<name>A0A9Q0Q495_SALPP</name>
<evidence type="ECO:0000256" key="2">
    <source>
        <dbReference type="ARBA" id="ARBA00010583"/>
    </source>
</evidence>
<keyword evidence="4" id="KW-1133">Transmembrane helix</keyword>
<dbReference type="GO" id="GO:0032979">
    <property type="term" value="P:protein insertion into mitochondrial inner membrane from matrix"/>
    <property type="evidence" value="ECO:0007669"/>
    <property type="project" value="TreeGrafter"/>
</dbReference>
<dbReference type="NCBIfam" id="TIGR03592">
    <property type="entry name" value="yidC_oxa1_cterm"/>
    <property type="match status" value="1"/>
</dbReference>